<dbReference type="PANTHER" id="PTHR46562">
    <property type="entry name" value="SERINE/THREONINE-KINASE ULK4-LIKE PROTEIN-RELATED"/>
    <property type="match status" value="1"/>
</dbReference>
<dbReference type="GO" id="GO:0005524">
    <property type="term" value="F:ATP binding"/>
    <property type="evidence" value="ECO:0007669"/>
    <property type="project" value="InterPro"/>
</dbReference>
<dbReference type="InterPro" id="IPR056981">
    <property type="entry name" value="HEAT_ULK4_RUNKEL"/>
</dbReference>
<dbReference type="Gene3D" id="1.25.10.10">
    <property type="entry name" value="Leucine-rich Repeat Variant"/>
    <property type="match status" value="2"/>
</dbReference>
<dbReference type="Gene3D" id="1.10.510.10">
    <property type="entry name" value="Transferase(Phosphotransferase) domain 1"/>
    <property type="match status" value="1"/>
</dbReference>
<dbReference type="GO" id="GO:0008017">
    <property type="term" value="F:microtubule binding"/>
    <property type="evidence" value="ECO:0007669"/>
    <property type="project" value="InterPro"/>
</dbReference>
<dbReference type="Pfam" id="PF23606">
    <property type="entry name" value="HEAT_ULK4"/>
    <property type="match status" value="1"/>
</dbReference>
<dbReference type="InterPro" id="IPR011009">
    <property type="entry name" value="Kinase-like_dom_sf"/>
</dbReference>
<feature type="domain" description="Protein kinase" evidence="1">
    <location>
        <begin position="4"/>
        <end position="249"/>
    </location>
</feature>
<evidence type="ECO:0000313" key="2">
    <source>
        <dbReference type="EMBL" id="CCC53404.1"/>
    </source>
</evidence>
<keyword evidence="2" id="KW-0808">Transferase</keyword>
<dbReference type="InterPro" id="IPR044591">
    <property type="entry name" value="RUK"/>
</dbReference>
<dbReference type="VEuPathDB" id="TriTrypDB:TvY486_1108880"/>
<evidence type="ECO:0000259" key="1">
    <source>
        <dbReference type="PROSITE" id="PS50011"/>
    </source>
</evidence>
<organism evidence="2">
    <name type="scientific">Trypanosoma vivax (strain Y486)</name>
    <dbReference type="NCBI Taxonomy" id="1055687"/>
    <lineage>
        <taxon>Eukaryota</taxon>
        <taxon>Discoba</taxon>
        <taxon>Euglenozoa</taxon>
        <taxon>Kinetoplastea</taxon>
        <taxon>Metakinetoplastina</taxon>
        <taxon>Trypanosomatida</taxon>
        <taxon>Trypanosomatidae</taxon>
        <taxon>Trypanosoma</taxon>
        <taxon>Duttonella</taxon>
    </lineage>
</organism>
<dbReference type="SUPFAM" id="SSF48371">
    <property type="entry name" value="ARM repeat"/>
    <property type="match status" value="1"/>
</dbReference>
<accession>G0UC56</accession>
<dbReference type="InterPro" id="IPR011989">
    <property type="entry name" value="ARM-like"/>
</dbReference>
<dbReference type="InterPro" id="IPR000719">
    <property type="entry name" value="Prot_kinase_dom"/>
</dbReference>
<dbReference type="PANTHER" id="PTHR46562:SF1">
    <property type="entry name" value="SERINE_THREONINE-PROTEIN KINASE ULK4"/>
    <property type="match status" value="1"/>
</dbReference>
<dbReference type="EMBL" id="HE573027">
    <property type="protein sequence ID" value="CCC53404.1"/>
    <property type="molecule type" value="Genomic_DNA"/>
</dbReference>
<proteinExistence type="predicted"/>
<name>G0UC56_TRYVY</name>
<dbReference type="SUPFAM" id="SSF56112">
    <property type="entry name" value="Protein kinase-like (PK-like)"/>
    <property type="match status" value="1"/>
</dbReference>
<dbReference type="Pfam" id="PF00069">
    <property type="entry name" value="Pkinase"/>
    <property type="match status" value="1"/>
</dbReference>
<dbReference type="InterPro" id="IPR016024">
    <property type="entry name" value="ARM-type_fold"/>
</dbReference>
<dbReference type="PROSITE" id="PS50011">
    <property type="entry name" value="PROTEIN_KINASE_DOM"/>
    <property type="match status" value="1"/>
</dbReference>
<dbReference type="GO" id="GO:0004672">
    <property type="term" value="F:protein kinase activity"/>
    <property type="evidence" value="ECO:0007669"/>
    <property type="project" value="InterPro"/>
</dbReference>
<protein>
    <recommendedName>
        <fullName evidence="1">Protein kinase domain-containing protein</fullName>
    </recommendedName>
</protein>
<gene>
    <name evidence="2" type="ORF">TVY486_1108880</name>
</gene>
<sequence length="1257" mass="139008">MNNYQIYDEIGKGRFSRVYKGRRKKTIDYYAISSIDKSQRQRVLTNVKFLRSANHPRIIQFNNWYETNNHLWVITELCTGGDMKQILAGREALSEPAVRLYGGDIAEGLLYIHSRGVVYRNLKPSNILMDSTMTMRFYDFSISCDFSAVRREGTVGTAMYMAPELFTKEGVPSMSSDLWAFGCLLHEMATGKPPFEASDIESLIMSIMTEPVPHQEGLCDELNDLIQILLVKDPFERATWEDVVASSFWKGELKLATHSLPPQPGFEAFRQLMDGTSSSGGSGMGNRWPMSVADARKHMDWVLDNVRRNYMMGQSGDGAANALPGVMDEIDTEDHGVHCEASSPTTTSSVSVASAPHNAESAALSQPVRNKEWMNKEEVAVDEKNAGPHGSVGCGHDPTFPLPVEGGRPADVTIDELLMHSSDAHIRPLVMNSRIERFVEQKYDIEALGFEPPKKSDFKTLDERAQAQFVTTVYKLLSSHSHTYEEKFNVLCYFETVCREGSIANFVVNSSVMTLCLKLAAQRKASSSFRATAASIMGILVRHATFIHSDLAKSGILTSILRVYSGEESYRVKRKLVACLGEFLIYIAVQQERDRAVWGIEPEAFLSLYQSILVDVDDVLKHYGVKTIENLASVNDQRLALDMFANWEIISALLSVYALPPSPTFSEHMRTGAICAALKLALLREEFIPKVLDSKHLRPELYGAVLTGATSTKSAQALLTFINVITYKGLVVTQHPSLVKLPRNANIGPFTSSSLPQEVAQSILSTVSGVADAAVRGLCEGACHATAAIKGKTLILLILLGFIDERFLLELLSSACLVHVEGIVRDRDSYVQRCVGYFASFLSTFMENQLANVSSVQPLTRHDAVLSLICDIMSVRNLPPLLGFSGNALCSVGKCLTMLLSVTMLLKQACFSTNEANLHKLVELLAQDSERIVKQSHLVASELLPPYLSMLTSHGSERRFSSLRVLSALVAVLADVPVSENAACNTGEHALDRVMRVVCEVLPELLDEGEPIPVHAIRLLASCGEHRPSAFAHKATIGLVNDLVHYMVQYKQSDISAPLQLLMLTLQTAGERKEIANYLLSRDVFVEVLHKTLVMAIEKEIDYLLEPCCDLSVLLVRHAIETSIPQLVSQCFPLLSPHGIKTLWLPLCTSPVHTAAPSAATCVSCFVEHFTEARRDFLSVEGMQHVRQIIETSSNQDVIERLLRALRCACKQGLERDQLGQLSWLPALLEVAIMDGRCNAELASDVLAVIQHMRARS</sequence>
<reference evidence="2" key="1">
    <citation type="journal article" date="2012" name="Proc. Natl. Acad. Sci. U.S.A.">
        <title>Antigenic diversity is generated by distinct evolutionary mechanisms in African trypanosome species.</title>
        <authorList>
            <person name="Jackson A.P."/>
            <person name="Berry A."/>
            <person name="Aslett M."/>
            <person name="Allison H.C."/>
            <person name="Burton P."/>
            <person name="Vavrova-Anderson J."/>
            <person name="Brown R."/>
            <person name="Browne H."/>
            <person name="Corton N."/>
            <person name="Hauser H."/>
            <person name="Gamble J."/>
            <person name="Gilderthorp R."/>
            <person name="Marcello L."/>
            <person name="McQuillan J."/>
            <person name="Otto T.D."/>
            <person name="Quail M.A."/>
            <person name="Sanders M.J."/>
            <person name="van Tonder A."/>
            <person name="Ginger M.L."/>
            <person name="Field M.C."/>
            <person name="Barry J.D."/>
            <person name="Hertz-Fowler C."/>
            <person name="Berriman M."/>
        </authorList>
    </citation>
    <scope>NUCLEOTIDE SEQUENCE</scope>
    <source>
        <strain evidence="2">Y486</strain>
    </source>
</reference>
<dbReference type="AlphaFoldDB" id="G0UC56"/>